<gene>
    <name evidence="3" type="ORF">DGYR_LOCUS2300</name>
</gene>
<dbReference type="PRINTS" id="PR00081">
    <property type="entry name" value="GDHRDH"/>
</dbReference>
<dbReference type="EMBL" id="CAJFCJ010000003">
    <property type="protein sequence ID" value="CAD5113275.1"/>
    <property type="molecule type" value="Genomic_DNA"/>
</dbReference>
<dbReference type="Gene3D" id="3.40.50.720">
    <property type="entry name" value="NAD(P)-binding Rossmann-like Domain"/>
    <property type="match status" value="1"/>
</dbReference>
<dbReference type="GO" id="GO:0006695">
    <property type="term" value="P:cholesterol biosynthetic process"/>
    <property type="evidence" value="ECO:0007669"/>
    <property type="project" value="InterPro"/>
</dbReference>
<evidence type="ECO:0000256" key="1">
    <source>
        <dbReference type="ARBA" id="ARBA00006484"/>
    </source>
</evidence>
<dbReference type="AlphaFoldDB" id="A0A7I8VFG6"/>
<protein>
    <submittedName>
        <fullName evidence="3">DgyrCDS2455</fullName>
    </submittedName>
</protein>
<keyword evidence="4" id="KW-1185">Reference proteome</keyword>
<accession>A0A7I8VFG6</accession>
<evidence type="ECO:0000256" key="2">
    <source>
        <dbReference type="ARBA" id="ARBA00023002"/>
    </source>
</evidence>
<dbReference type="Proteomes" id="UP000549394">
    <property type="component" value="Unassembled WGS sequence"/>
</dbReference>
<dbReference type="FunFam" id="3.40.50.720:FF:000047">
    <property type="entry name" value="NADP-dependent L-serine/L-allo-threonine dehydrogenase"/>
    <property type="match status" value="1"/>
</dbReference>
<dbReference type="Gene3D" id="1.10.555.10">
    <property type="entry name" value="Rho GTPase activation protein"/>
    <property type="match status" value="1"/>
</dbReference>
<keyword evidence="2" id="KW-0560">Oxidoreductase</keyword>
<organism evidence="3 4">
    <name type="scientific">Dimorphilus gyrociliatus</name>
    <dbReference type="NCBI Taxonomy" id="2664684"/>
    <lineage>
        <taxon>Eukaryota</taxon>
        <taxon>Metazoa</taxon>
        <taxon>Spiralia</taxon>
        <taxon>Lophotrochozoa</taxon>
        <taxon>Annelida</taxon>
        <taxon>Polychaeta</taxon>
        <taxon>Polychaeta incertae sedis</taxon>
        <taxon>Dinophilidae</taxon>
        <taxon>Dimorphilus</taxon>
    </lineage>
</organism>
<dbReference type="InterPro" id="IPR008936">
    <property type="entry name" value="Rho_GTPase_activation_prot"/>
</dbReference>
<reference evidence="3 4" key="1">
    <citation type="submission" date="2020-08" db="EMBL/GenBank/DDBJ databases">
        <authorList>
            <person name="Hejnol A."/>
        </authorList>
    </citation>
    <scope>NUCLEOTIDE SEQUENCE [LARGE SCALE GENOMIC DNA]</scope>
</reference>
<dbReference type="Pfam" id="PF04275">
    <property type="entry name" value="P-mevalo_kinase"/>
    <property type="match status" value="1"/>
</dbReference>
<proteinExistence type="inferred from homology"/>
<comment type="similarity">
    <text evidence="1">Belongs to the short-chain dehydrogenases/reductases (SDR) family.</text>
</comment>
<comment type="caution">
    <text evidence="3">The sequence shown here is derived from an EMBL/GenBank/DDBJ whole genome shotgun (WGS) entry which is preliminary data.</text>
</comment>
<dbReference type="GO" id="GO:0005737">
    <property type="term" value="C:cytoplasm"/>
    <property type="evidence" value="ECO:0007669"/>
    <property type="project" value="InterPro"/>
</dbReference>
<dbReference type="InterPro" id="IPR027417">
    <property type="entry name" value="P-loop_NTPase"/>
</dbReference>
<dbReference type="PANTHER" id="PTHR43115">
    <property type="entry name" value="DEHYDROGENASE/REDUCTASE SDR FAMILY MEMBER 11"/>
    <property type="match status" value="1"/>
</dbReference>
<dbReference type="PRINTS" id="PR00080">
    <property type="entry name" value="SDRFAMILY"/>
</dbReference>
<dbReference type="Pfam" id="PF00106">
    <property type="entry name" value="adh_short"/>
    <property type="match status" value="1"/>
</dbReference>
<evidence type="ECO:0000313" key="4">
    <source>
        <dbReference type="Proteomes" id="UP000549394"/>
    </source>
</evidence>
<dbReference type="GO" id="GO:0004631">
    <property type="term" value="F:phosphomevalonate kinase activity"/>
    <property type="evidence" value="ECO:0007669"/>
    <property type="project" value="InterPro"/>
</dbReference>
<dbReference type="OrthoDB" id="1933717at2759"/>
<dbReference type="SUPFAM" id="SSF48350">
    <property type="entry name" value="GTPase activation domain, GAP"/>
    <property type="match status" value="1"/>
</dbReference>
<dbReference type="InterPro" id="IPR036291">
    <property type="entry name" value="NAD(P)-bd_dom_sf"/>
</dbReference>
<dbReference type="GO" id="GO:0019287">
    <property type="term" value="P:isopentenyl diphosphate biosynthetic process, mevalonate pathway"/>
    <property type="evidence" value="ECO:0007669"/>
    <property type="project" value="UniProtKB-UniPathway"/>
</dbReference>
<evidence type="ECO:0000313" key="3">
    <source>
        <dbReference type="EMBL" id="CAD5113275.1"/>
    </source>
</evidence>
<dbReference type="InterPro" id="IPR002347">
    <property type="entry name" value="SDR_fam"/>
</dbReference>
<dbReference type="SUPFAM" id="SSF51735">
    <property type="entry name" value="NAD(P)-binding Rossmann-fold domains"/>
    <property type="match status" value="1"/>
</dbReference>
<dbReference type="UniPathway" id="UPA00057">
    <property type="reaction ID" value="UER00099"/>
</dbReference>
<dbReference type="PANTHER" id="PTHR43115:SF4">
    <property type="entry name" value="DEHYDROGENASE_REDUCTASE SDR FAMILY MEMBER 11"/>
    <property type="match status" value="1"/>
</dbReference>
<dbReference type="InterPro" id="IPR005919">
    <property type="entry name" value="Pmev_kin_anim"/>
</dbReference>
<name>A0A7I8VFG6_9ANNE</name>
<dbReference type="Gene3D" id="3.40.50.300">
    <property type="entry name" value="P-loop containing nucleotide triphosphate hydrolases"/>
    <property type="match status" value="1"/>
</dbReference>
<dbReference type="GO" id="GO:0016616">
    <property type="term" value="F:oxidoreductase activity, acting on the CH-OH group of donors, NAD or NADP as acceptor"/>
    <property type="evidence" value="ECO:0007669"/>
    <property type="project" value="UniProtKB-ARBA"/>
</dbReference>
<sequence>MTILPTKKRATSIVKKDFEVKNVDFDKLEEASTSQVRVIQIMNRKILDGRINNISIIKKLSQLEDGGTNNLKRSDLLDLIEYSNEEKKNEKKKVKEIYKKCGNLWDFLMIRNFNFIPSMLQTSIDYLLKNIHNEHEVFRRPASAKVMKELMKTAYTKWFDADILEDDNSISTITISRFIINVFKELDALTDRCAAEIFYFYYSKMKDIIQSETRRIGGDFPSFKKLKKLSNKDILNTTFKMNNYDSKSEVEGHIGAIITRIVKHFGPEIEKESENFETCRLIIQQMPIINQKVLQILLKIFYLLGSHYKKSSVNGIVISTLSLFTDKIMKIKWLKVFDDSSINEQYFIIPLSTVIMTMLVNHSMDSKDDIKHMHEDECKDGMCKKQSKKVMDHQNNLCIFFCNPLKTDLNIKLNQISSTNNKKIKKRVGIETVFYKIDYLLEYFKTNSPIGIEDLLNKMEIFLFKRYKTPESINDNDEIKIEFTELRKGVVIWRCSGSIDVGFDECCKKLTSTEFYDKFPSVVLSSEDDTYLYRFSTPPKSEWFESNFHAYLFRKYCLNKDKGYLAIFETSFNHTFNSLGTKFEKLKSNSYEVYVKNCLHQIIDYRMRNRKVRIEVYGVMDYGPLFSWNWQQLNGYILPLYQFRFDSEFYHVLTMAKPLKYLFCQEQQGIDYEKLLDSSAYKEKFRLELSNWSWNKMQEDIHIFSRIAVKEAALKPLWIVSDIRRTSDIKYILDKRECPHLFVRIEVSEEIRKERGWSYVKGIDDSWSECELDHNMSWDIIFHNDNDQEHTDTVVDSIKKFIEKCMNNENTNFEKMDKWSNKVALVTGASSGIGAAIAKILTEWGMTVIGVARRYDRIEELASKLKQSGAKGKLVAMKCDLRNEEDILEVFDDILNDFGGVDVLVNNAGLLATTSLLQGKTKEWKNIFEVNVLAMSICTREFYKQLKRRKVDNGHIINNCSLLGHVIPNIPFAHFYMGTKFAIKALTEGFRQELRSEKTNELQEISSGFVDTEMLKPHRAIFANIKILKPKDIAEVVINILSAPPGVEMNEIILRPIDEEM</sequence>